<reference evidence="5 6" key="1">
    <citation type="submission" date="2023-10" db="EMBL/GenBank/DDBJ databases">
        <title>Virgibacillus soli CC-YMP-6 genome.</title>
        <authorList>
            <person name="Miliotis G."/>
            <person name="Sengupta P."/>
            <person name="Hameed A."/>
            <person name="Chuvochina M."/>
            <person name="Mcdonagh F."/>
            <person name="Simpson A.C."/>
            <person name="Singh N.K."/>
            <person name="Rekha P.D."/>
            <person name="Raman K."/>
            <person name="Hugenholtz P."/>
            <person name="Venkateswaran K."/>
        </authorList>
    </citation>
    <scope>NUCLEOTIDE SEQUENCE [LARGE SCALE GENOMIC DNA]</scope>
    <source>
        <strain evidence="5 6">CC-YMP-6</strain>
    </source>
</reference>
<accession>A0ABU5CND7</accession>
<evidence type="ECO:0000313" key="5">
    <source>
        <dbReference type="EMBL" id="MDY0407851.1"/>
    </source>
</evidence>
<feature type="transmembrane region" description="Helical" evidence="3">
    <location>
        <begin position="12"/>
        <end position="32"/>
    </location>
</feature>
<dbReference type="EMBL" id="JAWDIQ010000001">
    <property type="protein sequence ID" value="MDY0407851.1"/>
    <property type="molecule type" value="Genomic_DNA"/>
</dbReference>
<dbReference type="Pfam" id="PF02630">
    <property type="entry name" value="SCO1-SenC"/>
    <property type="match status" value="1"/>
</dbReference>
<sequence length="210" mass="23809">MFKNKQTLQSIIVVILFGFVLFFIGTNGFQAFTAEVARTNRLLTDKPQFPNVTLEDSKGRTYSFDEFAGKYVLLTFIYTACTDVCPKMEVNMAEVYKGIPKQYLGKDIVFLSISFDTERDDPATLEKYRAYFNSDGETWRMARIPNEEELQALLKEFGIVVIPDGNGNFTHNTSFYVVDPTGTLINVLDFQKIDAASDVVQSLLQQKGEE</sequence>
<dbReference type="PANTHER" id="PTHR12151">
    <property type="entry name" value="ELECTRON TRANSPORT PROTIN SCO1/SENC FAMILY MEMBER"/>
    <property type="match status" value="1"/>
</dbReference>
<evidence type="ECO:0000256" key="2">
    <source>
        <dbReference type="ARBA" id="ARBA00023008"/>
    </source>
</evidence>
<keyword evidence="2" id="KW-0186">Copper</keyword>
<keyword evidence="3" id="KW-0472">Membrane</keyword>
<gene>
    <name evidence="5" type="ORF">RWD45_03550</name>
</gene>
<dbReference type="InterPro" id="IPR003782">
    <property type="entry name" value="SCO1/SenC"/>
</dbReference>
<dbReference type="PROSITE" id="PS51352">
    <property type="entry name" value="THIOREDOXIN_2"/>
    <property type="match status" value="1"/>
</dbReference>
<protein>
    <submittedName>
        <fullName evidence="5">SCO family protein</fullName>
    </submittedName>
</protein>
<evidence type="ECO:0000259" key="4">
    <source>
        <dbReference type="PROSITE" id="PS51352"/>
    </source>
</evidence>
<keyword evidence="6" id="KW-1185">Reference proteome</keyword>
<dbReference type="PANTHER" id="PTHR12151:SF25">
    <property type="entry name" value="LINALOOL DEHYDRATASE_ISOMERASE DOMAIN-CONTAINING PROTEIN"/>
    <property type="match status" value="1"/>
</dbReference>
<proteinExistence type="inferred from homology"/>
<keyword evidence="3" id="KW-0812">Transmembrane</keyword>
<keyword evidence="3" id="KW-1133">Transmembrane helix</keyword>
<dbReference type="Gene3D" id="3.40.30.10">
    <property type="entry name" value="Glutaredoxin"/>
    <property type="match status" value="1"/>
</dbReference>
<evidence type="ECO:0000256" key="3">
    <source>
        <dbReference type="SAM" id="Phobius"/>
    </source>
</evidence>
<dbReference type="RefSeq" id="WP_320378632.1">
    <property type="nucleotide sequence ID" value="NZ_JAWDIQ010000001.1"/>
</dbReference>
<dbReference type="InterPro" id="IPR013766">
    <property type="entry name" value="Thioredoxin_domain"/>
</dbReference>
<dbReference type="Proteomes" id="UP001275315">
    <property type="component" value="Unassembled WGS sequence"/>
</dbReference>
<evidence type="ECO:0000313" key="6">
    <source>
        <dbReference type="Proteomes" id="UP001275315"/>
    </source>
</evidence>
<evidence type="ECO:0000256" key="1">
    <source>
        <dbReference type="ARBA" id="ARBA00010996"/>
    </source>
</evidence>
<dbReference type="SUPFAM" id="SSF52833">
    <property type="entry name" value="Thioredoxin-like"/>
    <property type="match status" value="1"/>
</dbReference>
<dbReference type="InterPro" id="IPR036249">
    <property type="entry name" value="Thioredoxin-like_sf"/>
</dbReference>
<feature type="domain" description="Thioredoxin" evidence="4">
    <location>
        <begin position="43"/>
        <end position="205"/>
    </location>
</feature>
<comment type="similarity">
    <text evidence="1">Belongs to the SCO1/2 family.</text>
</comment>
<organism evidence="5 6">
    <name type="scientific">Paracerasibacillus soli</name>
    <dbReference type="NCBI Taxonomy" id="480284"/>
    <lineage>
        <taxon>Bacteria</taxon>
        <taxon>Bacillati</taxon>
        <taxon>Bacillota</taxon>
        <taxon>Bacilli</taxon>
        <taxon>Bacillales</taxon>
        <taxon>Bacillaceae</taxon>
        <taxon>Paracerasibacillus</taxon>
    </lineage>
</organism>
<dbReference type="CDD" id="cd02968">
    <property type="entry name" value="SCO"/>
    <property type="match status" value="1"/>
</dbReference>
<name>A0ABU5CND7_9BACI</name>
<comment type="caution">
    <text evidence="5">The sequence shown here is derived from an EMBL/GenBank/DDBJ whole genome shotgun (WGS) entry which is preliminary data.</text>
</comment>